<accession>A0A2M7GB46</accession>
<gene>
    <name evidence="1" type="ORF">COW36_00760</name>
</gene>
<evidence type="ECO:0000313" key="1">
    <source>
        <dbReference type="EMBL" id="PIW19401.1"/>
    </source>
</evidence>
<comment type="caution">
    <text evidence="1">The sequence shown here is derived from an EMBL/GenBank/DDBJ whole genome shotgun (WGS) entry which is preliminary data.</text>
</comment>
<name>A0A2M7GB46_9BACT</name>
<dbReference type="EMBL" id="PFFQ01000004">
    <property type="protein sequence ID" value="PIW19401.1"/>
    <property type="molecule type" value="Genomic_DNA"/>
</dbReference>
<dbReference type="Proteomes" id="UP000231019">
    <property type="component" value="Unassembled WGS sequence"/>
</dbReference>
<sequence length="125" mass="14527">MSAKENPIVIDLDAGKSAVVQQVTEILKRYSVYLKEGDISLSFILRKSGEKDREFNYNFTRDGYDNSERDVVFPVVVKEILRKELPEKIASNQRLVNHVMQDLKRDPYWSTNIIKLLDAIQTHSR</sequence>
<protein>
    <submittedName>
        <fullName evidence="1">Uncharacterized protein</fullName>
    </submittedName>
</protein>
<organism evidence="1 2">
    <name type="scientific">bacterium (Candidatus Blackallbacteria) CG17_big_fil_post_rev_8_21_14_2_50_48_46</name>
    <dbReference type="NCBI Taxonomy" id="2014261"/>
    <lineage>
        <taxon>Bacteria</taxon>
        <taxon>Candidatus Blackallbacteria</taxon>
    </lineage>
</organism>
<proteinExistence type="predicted"/>
<evidence type="ECO:0000313" key="2">
    <source>
        <dbReference type="Proteomes" id="UP000231019"/>
    </source>
</evidence>
<reference evidence="1 2" key="1">
    <citation type="submission" date="2017-09" db="EMBL/GenBank/DDBJ databases">
        <title>Depth-based differentiation of microbial function through sediment-hosted aquifers and enrichment of novel symbionts in the deep terrestrial subsurface.</title>
        <authorList>
            <person name="Probst A.J."/>
            <person name="Ladd B."/>
            <person name="Jarett J.K."/>
            <person name="Geller-Mcgrath D.E."/>
            <person name="Sieber C.M."/>
            <person name="Emerson J.B."/>
            <person name="Anantharaman K."/>
            <person name="Thomas B.C."/>
            <person name="Malmstrom R."/>
            <person name="Stieglmeier M."/>
            <person name="Klingl A."/>
            <person name="Woyke T."/>
            <person name="Ryan C.M."/>
            <person name="Banfield J.F."/>
        </authorList>
    </citation>
    <scope>NUCLEOTIDE SEQUENCE [LARGE SCALE GENOMIC DNA]</scope>
    <source>
        <strain evidence="1">CG17_big_fil_post_rev_8_21_14_2_50_48_46</strain>
    </source>
</reference>
<dbReference type="AlphaFoldDB" id="A0A2M7GB46"/>